<evidence type="ECO:0000256" key="2">
    <source>
        <dbReference type="ARBA" id="ARBA00023015"/>
    </source>
</evidence>
<dbReference type="PROSITE" id="PS51367">
    <property type="entry name" value="THAUMATIN_2"/>
    <property type="match status" value="1"/>
</dbReference>
<keyword evidence="4" id="KW-0804">Transcription</keyword>
<dbReference type="Gene3D" id="2.60.110.10">
    <property type="entry name" value="Thaumatin"/>
    <property type="match status" value="1"/>
</dbReference>
<dbReference type="CDD" id="cd09218">
    <property type="entry name" value="TLP-PA"/>
    <property type="match status" value="1"/>
</dbReference>
<evidence type="ECO:0000256" key="4">
    <source>
        <dbReference type="ARBA" id="ARBA00023163"/>
    </source>
</evidence>
<dbReference type="FunFam" id="3.40.1810.10:FF:000006">
    <property type="entry name" value="Agamous-like MADS-box protein AGL62"/>
    <property type="match status" value="1"/>
</dbReference>
<comment type="caution">
    <text evidence="8">The sequence shown here is derived from an EMBL/GenBank/DDBJ whole genome shotgun (WGS) entry which is preliminary data.</text>
</comment>
<dbReference type="GO" id="GO:0046983">
    <property type="term" value="F:protein dimerization activity"/>
    <property type="evidence" value="ECO:0007669"/>
    <property type="project" value="InterPro"/>
</dbReference>
<dbReference type="Proteomes" id="UP000734854">
    <property type="component" value="Unassembled WGS sequence"/>
</dbReference>
<evidence type="ECO:0000313" key="9">
    <source>
        <dbReference type="Proteomes" id="UP000734854"/>
    </source>
</evidence>
<dbReference type="PANTHER" id="PTHR31048">
    <property type="entry name" value="OS03G0233200 PROTEIN"/>
    <property type="match status" value="1"/>
</dbReference>
<keyword evidence="2" id="KW-0805">Transcription regulation</keyword>
<dbReference type="SMART" id="SM00205">
    <property type="entry name" value="THN"/>
    <property type="match status" value="1"/>
</dbReference>
<dbReference type="Pfam" id="PF00319">
    <property type="entry name" value="SRF-TF"/>
    <property type="match status" value="1"/>
</dbReference>
<evidence type="ECO:0000256" key="3">
    <source>
        <dbReference type="ARBA" id="ARBA00023125"/>
    </source>
</evidence>
<keyword evidence="3" id="KW-0238">DNA-binding</keyword>
<dbReference type="Pfam" id="PF00314">
    <property type="entry name" value="Thaumatin"/>
    <property type="match status" value="1"/>
</dbReference>
<dbReference type="InterPro" id="IPR036879">
    <property type="entry name" value="TF_MADSbox_sf"/>
</dbReference>
<dbReference type="InterPro" id="IPR002100">
    <property type="entry name" value="TF_MADSbox"/>
</dbReference>
<feature type="domain" description="MADS-box" evidence="7">
    <location>
        <begin position="8"/>
        <end position="68"/>
    </location>
</feature>
<proteinExistence type="predicted"/>
<dbReference type="PRINTS" id="PR00404">
    <property type="entry name" value="MADSDOMAIN"/>
</dbReference>
<keyword evidence="6" id="KW-0175">Coiled coil</keyword>
<dbReference type="GO" id="GO:0045944">
    <property type="term" value="P:positive regulation of transcription by RNA polymerase II"/>
    <property type="evidence" value="ECO:0007669"/>
    <property type="project" value="InterPro"/>
</dbReference>
<comment type="subcellular location">
    <subcellularLocation>
        <location evidence="1">Nucleus</location>
    </subcellularLocation>
</comment>
<name>A0A8J5F3M0_ZINOF</name>
<dbReference type="PROSITE" id="PS50066">
    <property type="entry name" value="MADS_BOX_2"/>
    <property type="match status" value="1"/>
</dbReference>
<dbReference type="EMBL" id="JACMSC010000016">
    <property type="protein sequence ID" value="KAG6480806.1"/>
    <property type="molecule type" value="Genomic_DNA"/>
</dbReference>
<evidence type="ECO:0000313" key="8">
    <source>
        <dbReference type="EMBL" id="KAG6480806.1"/>
    </source>
</evidence>
<evidence type="ECO:0000256" key="5">
    <source>
        <dbReference type="ARBA" id="ARBA00023242"/>
    </source>
</evidence>
<evidence type="ECO:0000259" key="7">
    <source>
        <dbReference type="PROSITE" id="PS50066"/>
    </source>
</evidence>
<evidence type="ECO:0000256" key="1">
    <source>
        <dbReference type="ARBA" id="ARBA00004123"/>
    </source>
</evidence>
<feature type="coiled-coil region" evidence="6">
    <location>
        <begin position="99"/>
        <end position="174"/>
    </location>
</feature>
<evidence type="ECO:0000256" key="6">
    <source>
        <dbReference type="SAM" id="Coils"/>
    </source>
</evidence>
<dbReference type="GO" id="GO:0000977">
    <property type="term" value="F:RNA polymerase II transcription regulatory region sequence-specific DNA binding"/>
    <property type="evidence" value="ECO:0007669"/>
    <property type="project" value="InterPro"/>
</dbReference>
<dbReference type="InterPro" id="IPR033896">
    <property type="entry name" value="MEF2-like_N"/>
</dbReference>
<sequence length="670" mass="71238">MVRRKPSMGRQKIEIKRIQNEEARQVCFSKRRSGLFKKASELSILCGAEISVVVFSPAGKVFSFGHPSVDCVVDRFLAGNSRRSHPVSGGGESHREAAVRELNRQCMELHDLVEAEKKKRDALEKEMKKEKEGEARRLFWDDEEDVESLGMSELQELERRLVELRSDVARRADQLLQETFVRKPQFSAVAAGGSGAGAASGLFSVKNEGVDVHYPSLGAGGNRGCLGEFPSYPLPIADTSSTPGLRVPPLSHARLPAIEPPSFSLSSRRRDSELSGTEAALESFHRIPSPVLTPPLLPAYACRPFLTLASQPSSLSLSPFPAVVATVNYRVSHSGCSRTIVGTVLTWQSSPPYAAPGGGCRPASTMAASPVDSDMKEDLTPQLSLHRLSHGALLPPPMVTLLSIVDPGALWASPAEGAGTIFTIKNKCPYTVWPGTLSGNGAGLLGGGGFELSPGATASFSAPPGWSGRFWARTRCVFASSSSSPPNGSCVTGDCGGALHCAVGGVPPVSLAEFTLGGGGNGAAKDFYDVSLVDGYNIGIGIRPSAAAGDNCRYAGCVADLNAQCPAELRMAAEPGGETVACKSACDAFGSPEYCCTGAFGSPATCRPTRYSQLFKAACRHARRLTATPMTMPPARSRALQQMEFLRLWFSHNHARRETDSLLCLIPDKA</sequence>
<dbReference type="PRINTS" id="PR00347">
    <property type="entry name" value="THAUMATIN"/>
</dbReference>
<protein>
    <recommendedName>
        <fullName evidence="7">MADS-box domain-containing protein</fullName>
    </recommendedName>
</protein>
<dbReference type="InterPro" id="IPR037176">
    <property type="entry name" value="Osmotin/thaumatin-like_sf"/>
</dbReference>
<keyword evidence="5" id="KW-0539">Nucleus</keyword>
<dbReference type="SUPFAM" id="SSF55455">
    <property type="entry name" value="SRF-like"/>
    <property type="match status" value="1"/>
</dbReference>
<keyword evidence="9" id="KW-1185">Reference proteome</keyword>
<dbReference type="SMART" id="SM00432">
    <property type="entry name" value="MADS"/>
    <property type="match status" value="1"/>
</dbReference>
<dbReference type="AlphaFoldDB" id="A0A8J5F3M0"/>
<organism evidence="8 9">
    <name type="scientific">Zingiber officinale</name>
    <name type="common">Ginger</name>
    <name type="synonym">Amomum zingiber</name>
    <dbReference type="NCBI Taxonomy" id="94328"/>
    <lineage>
        <taxon>Eukaryota</taxon>
        <taxon>Viridiplantae</taxon>
        <taxon>Streptophyta</taxon>
        <taxon>Embryophyta</taxon>
        <taxon>Tracheophyta</taxon>
        <taxon>Spermatophyta</taxon>
        <taxon>Magnoliopsida</taxon>
        <taxon>Liliopsida</taxon>
        <taxon>Zingiberales</taxon>
        <taxon>Zingiberaceae</taxon>
        <taxon>Zingiber</taxon>
    </lineage>
</organism>
<dbReference type="GO" id="GO:0005634">
    <property type="term" value="C:nucleus"/>
    <property type="evidence" value="ECO:0007669"/>
    <property type="project" value="UniProtKB-SubCell"/>
</dbReference>
<dbReference type="SUPFAM" id="SSF49870">
    <property type="entry name" value="Osmotin, thaumatin-like protein"/>
    <property type="match status" value="1"/>
</dbReference>
<accession>A0A8J5F3M0</accession>
<dbReference type="Gene3D" id="3.40.1810.10">
    <property type="entry name" value="Transcription factor, MADS-box"/>
    <property type="match status" value="1"/>
</dbReference>
<dbReference type="CDD" id="cd00265">
    <property type="entry name" value="MADS_MEF2_like"/>
    <property type="match status" value="1"/>
</dbReference>
<gene>
    <name evidence="8" type="ORF">ZIOFF_057393</name>
</gene>
<reference evidence="8 9" key="1">
    <citation type="submission" date="2020-08" db="EMBL/GenBank/DDBJ databases">
        <title>Plant Genome Project.</title>
        <authorList>
            <person name="Zhang R.-G."/>
        </authorList>
    </citation>
    <scope>NUCLEOTIDE SEQUENCE [LARGE SCALE GENOMIC DNA]</scope>
    <source>
        <tissue evidence="8">Rhizome</tissue>
    </source>
</reference>
<dbReference type="FunFam" id="2.60.110.10:FF:000004">
    <property type="entry name" value="THAUMATIN-LIKE PROTEIN 1"/>
    <property type="match status" value="1"/>
</dbReference>
<dbReference type="InterPro" id="IPR001938">
    <property type="entry name" value="Thaumatin"/>
</dbReference>